<proteinExistence type="predicted"/>
<keyword evidence="6 9" id="KW-0067">ATP-binding</keyword>
<evidence type="ECO:0000256" key="9">
    <source>
        <dbReference type="PROSITE-ProRule" id="PRU10141"/>
    </source>
</evidence>
<evidence type="ECO:0000259" key="12">
    <source>
        <dbReference type="PROSITE" id="PS50011"/>
    </source>
</evidence>
<evidence type="ECO:0000313" key="13">
    <source>
        <dbReference type="EMBL" id="MUL37866.1"/>
    </source>
</evidence>
<dbReference type="PANTHER" id="PTHR24363">
    <property type="entry name" value="SERINE/THREONINE PROTEIN KINASE"/>
    <property type="match status" value="1"/>
</dbReference>
<feature type="binding site" evidence="9">
    <location>
        <position position="85"/>
    </location>
    <ligand>
        <name>ATP</name>
        <dbReference type="ChEBI" id="CHEBI:30616"/>
    </ligand>
</feature>
<evidence type="ECO:0000256" key="10">
    <source>
        <dbReference type="SAM" id="MobiDB-lite"/>
    </source>
</evidence>
<gene>
    <name evidence="13" type="ORF">BWI75_16410</name>
</gene>
<keyword evidence="3" id="KW-0808">Transferase</keyword>
<dbReference type="PROSITE" id="PS00109">
    <property type="entry name" value="PROTEIN_KINASE_TYR"/>
    <property type="match status" value="1"/>
</dbReference>
<evidence type="ECO:0000256" key="1">
    <source>
        <dbReference type="ARBA" id="ARBA00012513"/>
    </source>
</evidence>
<evidence type="ECO:0000313" key="14">
    <source>
        <dbReference type="Proteomes" id="UP000441797"/>
    </source>
</evidence>
<organism evidence="13 14">
    <name type="scientific">Gloeocapsopsis dulcis AAB1 = 1H9</name>
    <dbReference type="NCBI Taxonomy" id="1433147"/>
    <lineage>
        <taxon>Bacteria</taxon>
        <taxon>Bacillati</taxon>
        <taxon>Cyanobacteriota</taxon>
        <taxon>Cyanophyceae</taxon>
        <taxon>Oscillatoriophycideae</taxon>
        <taxon>Chroococcales</taxon>
        <taxon>Chroococcaceae</taxon>
        <taxon>Gloeocapsopsis</taxon>
        <taxon>Gloeocapsopsis dulcis</taxon>
    </lineage>
</organism>
<evidence type="ECO:0000256" key="3">
    <source>
        <dbReference type="ARBA" id="ARBA00022679"/>
    </source>
</evidence>
<keyword evidence="14" id="KW-1185">Reference proteome</keyword>
<dbReference type="PROSITE" id="PS00107">
    <property type="entry name" value="PROTEIN_KINASE_ATP"/>
    <property type="match status" value="1"/>
</dbReference>
<dbReference type="RefSeq" id="WP_105219868.1">
    <property type="nucleotide sequence ID" value="NZ_CAWNSU010000049.1"/>
</dbReference>
<dbReference type="CDD" id="cd14014">
    <property type="entry name" value="STKc_PknB_like"/>
    <property type="match status" value="1"/>
</dbReference>
<dbReference type="PROSITE" id="PS50011">
    <property type="entry name" value="PROTEIN_KINASE_DOM"/>
    <property type="match status" value="1"/>
</dbReference>
<feature type="transmembrane region" description="Helical" evidence="11">
    <location>
        <begin position="452"/>
        <end position="475"/>
    </location>
</feature>
<dbReference type="EMBL" id="NAPY01000027">
    <property type="protein sequence ID" value="MUL37866.1"/>
    <property type="molecule type" value="Genomic_DNA"/>
</dbReference>
<sequence length="595" mass="67167">MSLVVCSNGHQIALGARFCQQCGEQLTIAKSKTVANQTENGLEELPPRTRLRDRYIVLQQLGQGGFGKTYLAEDTGRFNEKVVIKEFVPTIQGTQAIEKAEELFQREAVTLHQLQHPQIPRFWETFRQEKRLFLVEDFIAGQTYQYLLEQRLQQGKCFKEAEILQLFRELLPVLSYLHRQGVIHRDISPDNIMLRAKDKQPVLIDLGGVKQIAIDVVTQVAKARNRPISGATCLGKVGYAPDEQIRLGIVAPHSDLYALAVTALVLMTGKQPQELLDQHTLHWMWQRELTLSPLLEKIINQMLHRQPAQRFKSADEILQMLQSNSSSRTHTATKPTVLQQSNPSSRTYAATKPTEFKVTASVNNSGQGGVFDNSIQVPDEIKGWNWGAFLMPNFWLFSNQVWIGLLVWIPYVGWIMSFVLGAKGNKWAWKSRKWDSIAAFKAYQRAWTKWGLIIYGSFLALALLVGFLAAMVAIVTEIESQRVSSSTTSSPSTSSTQELSEAYPSDAIDSSISACEQSFRANAPKAATQIISNYCSCTVSAVQQKMSYGEYVEAETVLYKRQQNQELNPSEQRKADNYMNKLYEAISICRQRLGF</sequence>
<evidence type="ECO:0000256" key="6">
    <source>
        <dbReference type="ARBA" id="ARBA00022840"/>
    </source>
</evidence>
<feature type="domain" description="Protein kinase" evidence="12">
    <location>
        <begin position="55"/>
        <end position="333"/>
    </location>
</feature>
<keyword evidence="5" id="KW-0418">Kinase</keyword>
<evidence type="ECO:0000256" key="4">
    <source>
        <dbReference type="ARBA" id="ARBA00022741"/>
    </source>
</evidence>
<comment type="catalytic activity">
    <reaction evidence="7">
        <text>L-threonyl-[protein] + ATP = O-phospho-L-threonyl-[protein] + ADP + H(+)</text>
        <dbReference type="Rhea" id="RHEA:46608"/>
        <dbReference type="Rhea" id="RHEA-COMP:11060"/>
        <dbReference type="Rhea" id="RHEA-COMP:11605"/>
        <dbReference type="ChEBI" id="CHEBI:15378"/>
        <dbReference type="ChEBI" id="CHEBI:30013"/>
        <dbReference type="ChEBI" id="CHEBI:30616"/>
        <dbReference type="ChEBI" id="CHEBI:61977"/>
        <dbReference type="ChEBI" id="CHEBI:456216"/>
        <dbReference type="EC" id="2.7.11.1"/>
    </reaction>
</comment>
<dbReference type="Gene3D" id="1.10.510.10">
    <property type="entry name" value="Transferase(Phosphotransferase) domain 1"/>
    <property type="match status" value="1"/>
</dbReference>
<dbReference type="AlphaFoldDB" id="A0A6N8G135"/>
<dbReference type="Proteomes" id="UP000441797">
    <property type="component" value="Unassembled WGS sequence"/>
</dbReference>
<protein>
    <recommendedName>
        <fullName evidence="1">non-specific serine/threonine protein kinase</fullName>
        <ecNumber evidence="1">2.7.11.1</ecNumber>
    </recommendedName>
</protein>
<name>A0A6N8G135_9CHRO</name>
<dbReference type="InterPro" id="IPR008266">
    <property type="entry name" value="Tyr_kinase_AS"/>
</dbReference>
<dbReference type="PANTHER" id="PTHR24363:SF0">
    <property type="entry name" value="SERINE_THREONINE KINASE LIKE DOMAIN CONTAINING 1"/>
    <property type="match status" value="1"/>
</dbReference>
<keyword evidence="11" id="KW-0812">Transmembrane</keyword>
<reference evidence="13 14" key="1">
    <citation type="journal article" date="2019" name="Front. Microbiol.">
        <title>Genomic Features for Desiccation Tolerance and Sugar Biosynthesis in the Extremophile Gloeocapsopsis sp. UTEX B3054.</title>
        <authorList>
            <person name="Urrejola C."/>
            <person name="Alcorta J."/>
            <person name="Salas L."/>
            <person name="Vasquez M."/>
            <person name="Polz M.F."/>
            <person name="Vicuna R."/>
            <person name="Diez B."/>
        </authorList>
    </citation>
    <scope>NUCLEOTIDE SEQUENCE [LARGE SCALE GENOMIC DNA]</scope>
    <source>
        <strain evidence="13 14">1H9</strain>
    </source>
</reference>
<dbReference type="SUPFAM" id="SSF56112">
    <property type="entry name" value="Protein kinase-like (PK-like)"/>
    <property type="match status" value="1"/>
</dbReference>
<evidence type="ECO:0000256" key="7">
    <source>
        <dbReference type="ARBA" id="ARBA00047899"/>
    </source>
</evidence>
<feature type="region of interest" description="Disordered" evidence="10">
    <location>
        <begin position="325"/>
        <end position="344"/>
    </location>
</feature>
<dbReference type="Pfam" id="PF00069">
    <property type="entry name" value="Pkinase"/>
    <property type="match status" value="1"/>
</dbReference>
<comment type="caution">
    <text evidence="13">The sequence shown here is derived from an EMBL/GenBank/DDBJ whole genome shotgun (WGS) entry which is preliminary data.</text>
</comment>
<dbReference type="GO" id="GO:0005524">
    <property type="term" value="F:ATP binding"/>
    <property type="evidence" value="ECO:0007669"/>
    <property type="project" value="UniProtKB-UniRule"/>
</dbReference>
<dbReference type="OrthoDB" id="507628at2"/>
<feature type="transmembrane region" description="Helical" evidence="11">
    <location>
        <begin position="401"/>
        <end position="422"/>
    </location>
</feature>
<accession>A0A6N8G135</accession>
<dbReference type="Gene3D" id="3.30.200.20">
    <property type="entry name" value="Phosphorylase Kinase, domain 1"/>
    <property type="match status" value="1"/>
</dbReference>
<dbReference type="EC" id="2.7.11.1" evidence="1"/>
<evidence type="ECO:0000256" key="8">
    <source>
        <dbReference type="ARBA" id="ARBA00048679"/>
    </source>
</evidence>
<dbReference type="InterPro" id="IPR000719">
    <property type="entry name" value="Prot_kinase_dom"/>
</dbReference>
<dbReference type="GO" id="GO:0004674">
    <property type="term" value="F:protein serine/threonine kinase activity"/>
    <property type="evidence" value="ECO:0007669"/>
    <property type="project" value="UniProtKB-KW"/>
</dbReference>
<evidence type="ECO:0000256" key="2">
    <source>
        <dbReference type="ARBA" id="ARBA00022527"/>
    </source>
</evidence>
<dbReference type="InterPro" id="IPR011009">
    <property type="entry name" value="Kinase-like_dom_sf"/>
</dbReference>
<keyword evidence="11" id="KW-0472">Membrane</keyword>
<keyword evidence="11" id="KW-1133">Transmembrane helix</keyword>
<evidence type="ECO:0000256" key="5">
    <source>
        <dbReference type="ARBA" id="ARBA00022777"/>
    </source>
</evidence>
<evidence type="ECO:0000256" key="11">
    <source>
        <dbReference type="SAM" id="Phobius"/>
    </source>
</evidence>
<dbReference type="InterPro" id="IPR017441">
    <property type="entry name" value="Protein_kinase_ATP_BS"/>
</dbReference>
<keyword evidence="4 9" id="KW-0547">Nucleotide-binding</keyword>
<keyword evidence="2" id="KW-0723">Serine/threonine-protein kinase</keyword>
<comment type="catalytic activity">
    <reaction evidence="8">
        <text>L-seryl-[protein] + ATP = O-phospho-L-seryl-[protein] + ADP + H(+)</text>
        <dbReference type="Rhea" id="RHEA:17989"/>
        <dbReference type="Rhea" id="RHEA-COMP:9863"/>
        <dbReference type="Rhea" id="RHEA-COMP:11604"/>
        <dbReference type="ChEBI" id="CHEBI:15378"/>
        <dbReference type="ChEBI" id="CHEBI:29999"/>
        <dbReference type="ChEBI" id="CHEBI:30616"/>
        <dbReference type="ChEBI" id="CHEBI:83421"/>
        <dbReference type="ChEBI" id="CHEBI:456216"/>
        <dbReference type="EC" id="2.7.11.1"/>
    </reaction>
</comment>